<keyword evidence="2" id="KW-1185">Reference proteome</keyword>
<protein>
    <submittedName>
        <fullName evidence="1">SusD/RagB family nutrient-binding outer membrane lipoprotein</fullName>
    </submittedName>
</protein>
<name>A0A926F109_9BACT</name>
<dbReference type="Pfam" id="PF12741">
    <property type="entry name" value="SusD-like"/>
    <property type="match status" value="1"/>
</dbReference>
<dbReference type="SUPFAM" id="SSF48452">
    <property type="entry name" value="TPR-like"/>
    <property type="match status" value="1"/>
</dbReference>
<dbReference type="EMBL" id="JACRTF010000001">
    <property type="protein sequence ID" value="MBC8592055.1"/>
    <property type="molecule type" value="Genomic_DNA"/>
</dbReference>
<dbReference type="RefSeq" id="WP_262433271.1">
    <property type="nucleotide sequence ID" value="NZ_JACRTF010000001.1"/>
</dbReference>
<dbReference type="AlphaFoldDB" id="A0A926F109"/>
<dbReference type="InterPro" id="IPR024302">
    <property type="entry name" value="SusD-like"/>
</dbReference>
<reference evidence="1" key="1">
    <citation type="submission" date="2020-08" db="EMBL/GenBank/DDBJ databases">
        <title>Genome public.</title>
        <authorList>
            <person name="Liu C."/>
            <person name="Sun Q."/>
        </authorList>
    </citation>
    <scope>NUCLEOTIDE SEQUENCE</scope>
    <source>
        <strain evidence="1">N12</strain>
    </source>
</reference>
<dbReference type="Gene3D" id="1.25.40.390">
    <property type="match status" value="1"/>
</dbReference>
<dbReference type="PROSITE" id="PS51257">
    <property type="entry name" value="PROKAR_LIPOPROTEIN"/>
    <property type="match status" value="1"/>
</dbReference>
<comment type="caution">
    <text evidence="1">The sequence shown here is derived from an EMBL/GenBank/DDBJ whole genome shotgun (WGS) entry which is preliminary data.</text>
</comment>
<evidence type="ECO:0000313" key="2">
    <source>
        <dbReference type="Proteomes" id="UP000651085"/>
    </source>
</evidence>
<proteinExistence type="predicted"/>
<sequence length="527" mass="58795">MNKSIIKIALCGGIVLGSLSSCTDNYMGYNTNPYEVTQEEMMRDAYIVRSALTGMQGYVIPTDVNLNQFLEALLGGPYGGFLAESNAGWNNRFSNYNQSQDWVGKLYQDVIPNIYANYAQLRGATNDPIFISVGKILKVAAIQRVTDGYGPIPYSQLGTDGNLTAPLDTQEKAYTTMMSELDEAITALLEHHTEIFSPKADKVYSGAVEQWIKYANSLKLRMAMRMAYANPTVAQTKAEEAVNAKNGGVLTDNTDNATIQATTNPFEVIMYEYNGGDSRIAADITAYMNGYNDPRREKYFTKSEFTEDDGVTENGYYGIRLGTDPIPSETAHKYTNMNVKTDTKLVWMTAAEVAFLRAEGALRGWNMGGTPESFYKLGVELSFEQWGASGADTYLNDSKSLPDLYKDPLGVYSYNGSQPTITIKYVPGASFEENLERIITQKWIAIFPLGLEAWAEFRRTGYPRLMTAAVNKNMSEVPEGTFPRRLPYPQDEYKDNGTNLQNALKDLKPSNDRMSSKVWWDCNPNIK</sequence>
<keyword evidence="1" id="KW-0449">Lipoprotein</keyword>
<evidence type="ECO:0000313" key="1">
    <source>
        <dbReference type="EMBL" id="MBC8592055.1"/>
    </source>
</evidence>
<organism evidence="1 2">
    <name type="scientific">Jilunia laotingensis</name>
    <dbReference type="NCBI Taxonomy" id="2763675"/>
    <lineage>
        <taxon>Bacteria</taxon>
        <taxon>Pseudomonadati</taxon>
        <taxon>Bacteroidota</taxon>
        <taxon>Bacteroidia</taxon>
        <taxon>Bacteroidales</taxon>
        <taxon>Bacteroidaceae</taxon>
        <taxon>Jilunia</taxon>
    </lineage>
</organism>
<accession>A0A926F109</accession>
<dbReference type="InterPro" id="IPR011990">
    <property type="entry name" value="TPR-like_helical_dom_sf"/>
</dbReference>
<dbReference type="Proteomes" id="UP000651085">
    <property type="component" value="Unassembled WGS sequence"/>
</dbReference>
<gene>
    <name evidence="1" type="ORF">H8744_02115</name>
</gene>